<proteinExistence type="predicted"/>
<feature type="transmembrane region" description="Helical" evidence="1">
    <location>
        <begin position="169"/>
        <end position="191"/>
    </location>
</feature>
<dbReference type="PANTHER" id="PTHR34502:SF4">
    <property type="entry name" value="DUF6594 DOMAIN-CONTAINING PROTEIN"/>
    <property type="match status" value="1"/>
</dbReference>
<evidence type="ECO:0000256" key="1">
    <source>
        <dbReference type="SAM" id="Phobius"/>
    </source>
</evidence>
<sequence length="196" mass="21803">MIERYQRFMLDHMELKSRPRATPFQIGNVQQWLKNANNNAIAAEEVAFIQQEDDLIPLVSTPKTPVRDFINRSNFLGLADIGNKKINERLYTDQDFEKTTTVYHTDGIVDQGLTYFTLALGLAMLIGPLWLLQHLVTTQSEILLGMISGFLILFTVLAALFTLGTPSEILAATAAYALILMLPVCFGMYAIGSTSG</sequence>
<dbReference type="Pfam" id="PF20237">
    <property type="entry name" value="DUF6594"/>
    <property type="match status" value="1"/>
</dbReference>
<protein>
    <recommendedName>
        <fullName evidence="2">DUF6594 domain-containing protein</fullName>
    </recommendedName>
</protein>
<keyword evidence="1" id="KW-1133">Transmembrane helix</keyword>
<keyword evidence="4" id="KW-1185">Reference proteome</keyword>
<evidence type="ECO:0000313" key="3">
    <source>
        <dbReference type="EMBL" id="KAK0510607.1"/>
    </source>
</evidence>
<name>A0AA39QWM1_9LECA</name>
<comment type="caution">
    <text evidence="3">The sequence shown here is derived from an EMBL/GenBank/DDBJ whole genome shotgun (WGS) entry which is preliminary data.</text>
</comment>
<keyword evidence="1" id="KW-0812">Transmembrane</keyword>
<dbReference type="EMBL" id="JAFEKC020000015">
    <property type="protein sequence ID" value="KAK0510607.1"/>
    <property type="molecule type" value="Genomic_DNA"/>
</dbReference>
<reference evidence="3" key="1">
    <citation type="submission" date="2023-03" db="EMBL/GenBank/DDBJ databases">
        <title>Complete genome of Cladonia borealis.</title>
        <authorList>
            <person name="Park H."/>
        </authorList>
    </citation>
    <scope>NUCLEOTIDE SEQUENCE</scope>
    <source>
        <strain evidence="3">ANT050790</strain>
    </source>
</reference>
<dbReference type="Proteomes" id="UP001166286">
    <property type="component" value="Unassembled WGS sequence"/>
</dbReference>
<accession>A0AA39QWM1</accession>
<organism evidence="3 4">
    <name type="scientific">Cladonia borealis</name>
    <dbReference type="NCBI Taxonomy" id="184061"/>
    <lineage>
        <taxon>Eukaryota</taxon>
        <taxon>Fungi</taxon>
        <taxon>Dikarya</taxon>
        <taxon>Ascomycota</taxon>
        <taxon>Pezizomycotina</taxon>
        <taxon>Lecanoromycetes</taxon>
        <taxon>OSLEUM clade</taxon>
        <taxon>Lecanoromycetidae</taxon>
        <taxon>Lecanorales</taxon>
        <taxon>Lecanorineae</taxon>
        <taxon>Cladoniaceae</taxon>
        <taxon>Cladonia</taxon>
    </lineage>
</organism>
<feature type="transmembrane region" description="Helical" evidence="1">
    <location>
        <begin position="113"/>
        <end position="131"/>
    </location>
</feature>
<dbReference type="AlphaFoldDB" id="A0AA39QWM1"/>
<feature type="transmembrane region" description="Helical" evidence="1">
    <location>
        <begin position="143"/>
        <end position="163"/>
    </location>
</feature>
<dbReference type="InterPro" id="IPR046529">
    <property type="entry name" value="DUF6594"/>
</dbReference>
<evidence type="ECO:0000259" key="2">
    <source>
        <dbReference type="Pfam" id="PF20237"/>
    </source>
</evidence>
<keyword evidence="1" id="KW-0472">Membrane</keyword>
<gene>
    <name evidence="3" type="ORF">JMJ35_007039</name>
</gene>
<evidence type="ECO:0000313" key="4">
    <source>
        <dbReference type="Proteomes" id="UP001166286"/>
    </source>
</evidence>
<dbReference type="PANTHER" id="PTHR34502">
    <property type="entry name" value="DUF6594 DOMAIN-CONTAINING PROTEIN-RELATED"/>
    <property type="match status" value="1"/>
</dbReference>
<feature type="domain" description="DUF6594" evidence="2">
    <location>
        <begin position="2"/>
        <end position="181"/>
    </location>
</feature>